<sequence>MAYVPTSTDNIFENLHKQLRDERRNLEECSLLLDNTLTSAKDEIEKAVKIEKDSCAKKMAELETKLKNEMEHKLYLAEQRHRLEIDQLKKEHNNELISLFEGVHIVLDDDTVKAHETTDKEESDWLYDNVIAGPQNMTDLEREIFEDDVYEW</sequence>
<name>A0AC35UF43_9BILA</name>
<accession>A0AC35UF43</accession>
<protein>
    <submittedName>
        <fullName evidence="2">HAP1 N-terminal domain-containing protein</fullName>
    </submittedName>
</protein>
<evidence type="ECO:0000313" key="2">
    <source>
        <dbReference type="WBParaSite" id="RSKR_0001079500.1"/>
    </source>
</evidence>
<reference evidence="2" key="1">
    <citation type="submission" date="2016-11" db="UniProtKB">
        <authorList>
            <consortium name="WormBaseParasite"/>
        </authorList>
    </citation>
    <scope>IDENTIFICATION</scope>
    <source>
        <strain evidence="2">KR3021</strain>
    </source>
</reference>
<dbReference type="WBParaSite" id="RSKR_0001079500.1">
    <property type="protein sequence ID" value="RSKR_0001079500.1"/>
    <property type="gene ID" value="RSKR_0001079500"/>
</dbReference>
<proteinExistence type="predicted"/>
<organism evidence="1 2">
    <name type="scientific">Rhabditophanes sp. KR3021</name>
    <dbReference type="NCBI Taxonomy" id="114890"/>
    <lineage>
        <taxon>Eukaryota</taxon>
        <taxon>Metazoa</taxon>
        <taxon>Ecdysozoa</taxon>
        <taxon>Nematoda</taxon>
        <taxon>Chromadorea</taxon>
        <taxon>Rhabditida</taxon>
        <taxon>Tylenchina</taxon>
        <taxon>Panagrolaimomorpha</taxon>
        <taxon>Strongyloidoidea</taxon>
        <taxon>Alloionematidae</taxon>
        <taxon>Rhabditophanes</taxon>
    </lineage>
</organism>
<dbReference type="Proteomes" id="UP000095286">
    <property type="component" value="Unplaced"/>
</dbReference>
<evidence type="ECO:0000313" key="1">
    <source>
        <dbReference type="Proteomes" id="UP000095286"/>
    </source>
</evidence>